<dbReference type="Proteomes" id="UP000000702">
    <property type="component" value="Unassembled WGS sequence"/>
</dbReference>
<dbReference type="VEuPathDB" id="TriTrypDB:TcIL3000_0_17520"/>
<keyword evidence="3" id="KW-1185">Reference proteome</keyword>
<proteinExistence type="predicted"/>
<feature type="region of interest" description="Disordered" evidence="1">
    <location>
        <begin position="1"/>
        <end position="100"/>
    </location>
</feature>
<dbReference type="OMA" id="PCHINSM"/>
<dbReference type="EMBL" id="CAEQ01002480">
    <property type="protein sequence ID" value="CCD16867.1"/>
    <property type="molecule type" value="Genomic_DNA"/>
</dbReference>
<comment type="caution">
    <text evidence="2">The sequence shown here is derived from an EMBL/GenBank/DDBJ whole genome shotgun (WGS) entry which is preliminary data.</text>
</comment>
<evidence type="ECO:0000313" key="3">
    <source>
        <dbReference type="Proteomes" id="UP000000702"/>
    </source>
</evidence>
<feature type="compositionally biased region" description="Low complexity" evidence="1">
    <location>
        <begin position="58"/>
        <end position="69"/>
    </location>
</feature>
<evidence type="ECO:0000313" key="2">
    <source>
        <dbReference type="EMBL" id="CCD16867.1"/>
    </source>
</evidence>
<dbReference type="AlphaFoldDB" id="F9WHS3"/>
<reference evidence="3" key="1">
    <citation type="submission" date="2011-07" db="EMBL/GenBank/DDBJ databases">
        <title>Divergent evolution of antigenic variation in African trypanosomes.</title>
        <authorList>
            <person name="Jackson A.P."/>
            <person name="Berry A."/>
            <person name="Allison H.C."/>
            <person name="Burton P."/>
            <person name="Anderson J."/>
            <person name="Aslett M."/>
            <person name="Brown R."/>
            <person name="Corton N."/>
            <person name="Harris D."/>
            <person name="Hauser H."/>
            <person name="Gamble J."/>
            <person name="Gilderthorp R."/>
            <person name="McQuillan J."/>
            <person name="Quail M.A."/>
            <person name="Sanders M."/>
            <person name="Van Tonder A."/>
            <person name="Ginger M.L."/>
            <person name="Donelson J.E."/>
            <person name="Field M.C."/>
            <person name="Barry J.D."/>
            <person name="Berriman M."/>
            <person name="Hertz-Fowler C."/>
        </authorList>
    </citation>
    <scope>NUCLEOTIDE SEQUENCE [LARGE SCALE GENOMIC DNA]</scope>
    <source>
        <strain evidence="3">IL3000</strain>
    </source>
</reference>
<protein>
    <submittedName>
        <fullName evidence="2">WGS project CAEQ00000000 data, annotated contig 689</fullName>
    </submittedName>
</protein>
<gene>
    <name evidence="2" type="ORF">TCIL3000_0_17520</name>
</gene>
<accession>F9WHS3</accession>
<sequence length="290" mass="31189">MTRGDRSQYGQSSRHRHRLSRDIDEVASDELEPRRRHRRHGHRRRKRTRERHWSARRGSYASSDGSVDSSDGRPTRRQRRREHSQDRSRPLHSTAALEKRPADWRKEMLSVLDEQLNAHCRSLGPSGNNKAALGSSASTGGDIGDVRTADDAPGAVAAPLKSSLGCVVLDGVDLGVQPCHINSMLEQLVGLRPLSVVRPAAQLWETIRSAAIDRITAATDDGVVGSDGKSVDLRSVTPEGCRHLGLHDASAAGGIVVLELSQASDVAAVVAALNGACLNGQFITACAAAS</sequence>
<name>F9WHS3_TRYCI</name>
<organism evidence="2 3">
    <name type="scientific">Trypanosoma congolense (strain IL3000)</name>
    <dbReference type="NCBI Taxonomy" id="1068625"/>
    <lineage>
        <taxon>Eukaryota</taxon>
        <taxon>Discoba</taxon>
        <taxon>Euglenozoa</taxon>
        <taxon>Kinetoplastea</taxon>
        <taxon>Metakinetoplastina</taxon>
        <taxon>Trypanosomatida</taxon>
        <taxon>Trypanosomatidae</taxon>
        <taxon>Trypanosoma</taxon>
        <taxon>Nannomonas</taxon>
    </lineage>
</organism>
<evidence type="ECO:0000256" key="1">
    <source>
        <dbReference type="SAM" id="MobiDB-lite"/>
    </source>
</evidence>
<feature type="compositionally biased region" description="Basic residues" evidence="1">
    <location>
        <begin position="34"/>
        <end position="50"/>
    </location>
</feature>
<reference evidence="2 3" key="2">
    <citation type="journal article" date="2012" name="Proc. Natl. Acad. Sci. U.S.A.">
        <title>Antigenic diversity is generated by distinct evolutionary mechanisms in African trypanosome species.</title>
        <authorList>
            <person name="Jackson A.P."/>
            <person name="Berry A."/>
            <person name="Aslett M."/>
            <person name="Allison H.C."/>
            <person name="Burton P."/>
            <person name="Vavrova-Anderson J."/>
            <person name="Brown R."/>
            <person name="Browne H."/>
            <person name="Corton N."/>
            <person name="Hauser H."/>
            <person name="Gamble J."/>
            <person name="Gilderthorp R."/>
            <person name="Marcello L."/>
            <person name="McQuillan J."/>
            <person name="Otto T.D."/>
            <person name="Quail M.A."/>
            <person name="Sanders M.J."/>
            <person name="van Tonder A."/>
            <person name="Ginger M.L."/>
            <person name="Field M.C."/>
            <person name="Barry J.D."/>
            <person name="Hertz-Fowler C."/>
            <person name="Berriman M."/>
        </authorList>
    </citation>
    <scope>NUCLEOTIDE SEQUENCE [LARGE SCALE GENOMIC DNA]</scope>
    <source>
        <strain evidence="2 3">IL3000</strain>
    </source>
</reference>